<evidence type="ECO:0000256" key="3">
    <source>
        <dbReference type="SAM" id="MobiDB-lite"/>
    </source>
</evidence>
<evidence type="ECO:0000256" key="4">
    <source>
        <dbReference type="SAM" id="Phobius"/>
    </source>
</evidence>
<dbReference type="eggNOG" id="COG0697">
    <property type="taxonomic scope" value="Bacteria"/>
</dbReference>
<dbReference type="EMBL" id="HF563609">
    <property type="protein sequence ID" value="CDI40485.1"/>
    <property type="molecule type" value="Genomic_DNA"/>
</dbReference>
<protein>
    <submittedName>
        <fullName evidence="5">Spore germination protein KA</fullName>
    </submittedName>
</protein>
<dbReference type="KEGG" id="tae:TepiRe1_0797"/>
<dbReference type="PANTHER" id="PTHR22550">
    <property type="entry name" value="SPORE GERMINATION PROTEIN"/>
    <property type="match status" value="1"/>
</dbReference>
<feature type="transmembrane region" description="Helical" evidence="4">
    <location>
        <begin position="325"/>
        <end position="346"/>
    </location>
</feature>
<dbReference type="InterPro" id="IPR050768">
    <property type="entry name" value="UPF0353/GerABKA_families"/>
</dbReference>
<feature type="region of interest" description="Disordered" evidence="3">
    <location>
        <begin position="13"/>
        <end position="34"/>
    </location>
</feature>
<keyword evidence="4" id="KW-0812">Transmembrane</keyword>
<keyword evidence="6" id="KW-1185">Reference proteome</keyword>
<dbReference type="InterPro" id="IPR004995">
    <property type="entry name" value="Spore_Ger"/>
</dbReference>
<dbReference type="GO" id="GO:0016020">
    <property type="term" value="C:membrane"/>
    <property type="evidence" value="ECO:0007669"/>
    <property type="project" value="InterPro"/>
</dbReference>
<evidence type="ECO:0000256" key="2">
    <source>
        <dbReference type="ARBA" id="ARBA00023136"/>
    </source>
</evidence>
<organism evidence="5 6">
    <name type="scientific">Tepidanaerobacter acetatoxydans (strain DSM 21804 / JCM 16047 / Re1)</name>
    <dbReference type="NCBI Taxonomy" id="1209989"/>
    <lineage>
        <taxon>Bacteria</taxon>
        <taxon>Bacillati</taxon>
        <taxon>Bacillota</taxon>
        <taxon>Clostridia</taxon>
        <taxon>Thermosediminibacterales</taxon>
        <taxon>Tepidanaerobacteraceae</taxon>
        <taxon>Tepidanaerobacter</taxon>
    </lineage>
</organism>
<evidence type="ECO:0000313" key="6">
    <source>
        <dbReference type="Proteomes" id="UP000010802"/>
    </source>
</evidence>
<comment type="similarity">
    <text evidence="1">Belongs to the GerABKA family.</text>
</comment>
<feature type="transmembrane region" description="Helical" evidence="4">
    <location>
        <begin position="405"/>
        <end position="435"/>
    </location>
</feature>
<dbReference type="Pfam" id="PF03323">
    <property type="entry name" value="GerA"/>
    <property type="match status" value="1"/>
</dbReference>
<sequence length="536" mass="59515">MFSWMKKLHRTLVHSSSNQQSESDQDIPDKKGEPLSKDIKVNFEKMQDIFANSSDAVIRRFEVGSDVKIGAFIVYIDGLVDREIVQLSLMKPLMVDINPTTVGCKFNKKNALTIIKERILSISEVNEINCLQDAVNAVLSGDTVLFLDGSSTALIAGSRGWEARSIEAPDTEVVVRGSREGFTETLRTNTALLRRRIKSPNLKFESMKIGRQTQTDVIIAYIKGIANDKIVEEVKRRLSRIDTDSILESGYIEEYIEDNPLSFLPTVGNSEKPDMVAAKMLEGRVAILTDGTPFVLTVPYLFVEAFQSSEDYYSRPYYASFLRTLRYIAFFISEFAPAAYIALTTFHQEMLPPTLLINMAASKEGTPFPAFIEAMIMNIIYEILKEAGVRLPRPVGQAVSIVGALVVGEAAVSAGLVGAPMVIVISVTAVSAFVVSSINDTTTIMRFFYMILAGSLGMFGIMIGAAGFLTHLAAMRSFGVPYLSPIAPISTQDMKDVFIRAPWWAMHTRPRVIGWKNLVRQKYNLIPEPNKDDDNK</sequence>
<keyword evidence="4" id="KW-1133">Transmembrane helix</keyword>
<gene>
    <name evidence="5" type="primary">gerKA</name>
    <name evidence="5" type="ordered locus">TEPIRE1_0797</name>
</gene>
<dbReference type="Proteomes" id="UP000010802">
    <property type="component" value="Chromosome"/>
</dbReference>
<dbReference type="PIRSF" id="PIRSF005690">
    <property type="entry name" value="GerBA"/>
    <property type="match status" value="1"/>
</dbReference>
<feature type="transmembrane region" description="Helical" evidence="4">
    <location>
        <begin position="447"/>
        <end position="469"/>
    </location>
</feature>
<dbReference type="OrthoDB" id="1726708at2"/>
<dbReference type="KEGG" id="tep:TepRe1_0737"/>
<evidence type="ECO:0000256" key="1">
    <source>
        <dbReference type="ARBA" id="ARBA00005278"/>
    </source>
</evidence>
<dbReference type="GO" id="GO:0009847">
    <property type="term" value="P:spore germination"/>
    <property type="evidence" value="ECO:0007669"/>
    <property type="project" value="InterPro"/>
</dbReference>
<proteinExistence type="inferred from homology"/>
<dbReference type="AlphaFoldDB" id="F4LWM2"/>
<keyword evidence="2 4" id="KW-0472">Membrane</keyword>
<dbReference type="HOGENOM" id="CLU_021639_4_1_9"/>
<evidence type="ECO:0000313" key="5">
    <source>
        <dbReference type="EMBL" id="CDI40485.1"/>
    </source>
</evidence>
<reference evidence="6" key="1">
    <citation type="journal article" date="2013" name="Genome Announc.">
        <title>First genome sequence of a syntrophic acetate-oxidizing bacterium, Tepidanaerobacter acetatoxydans strain Re1.</title>
        <authorList>
            <person name="Manzoor S."/>
            <person name="Bongcam-Rudloff E."/>
            <person name="Schnurer A."/>
            <person name="Muller B."/>
        </authorList>
    </citation>
    <scope>NUCLEOTIDE SEQUENCE [LARGE SCALE GENOMIC DNA]</scope>
    <source>
        <strain evidence="6">Re1</strain>
    </source>
</reference>
<accession>F4LWM2</accession>
<dbReference type="STRING" id="1209989.TepRe1_0737"/>
<dbReference type="RefSeq" id="WP_013777847.1">
    <property type="nucleotide sequence ID" value="NC_015519.1"/>
</dbReference>
<name>F4LWM2_TEPAE</name>
<dbReference type="PANTHER" id="PTHR22550:SF5">
    <property type="entry name" value="LEUCINE ZIPPER PROTEIN 4"/>
    <property type="match status" value="1"/>
</dbReference>